<keyword evidence="4" id="KW-1015">Disulfide bond</keyword>
<dbReference type="GO" id="GO:0038098">
    <property type="term" value="P:sequestering of BMP from receptor via BMP binding"/>
    <property type="evidence" value="ECO:0000318"/>
    <property type="project" value="GO_Central"/>
</dbReference>
<dbReference type="OrthoDB" id="10061784at2759"/>
<dbReference type="GO" id="GO:0048018">
    <property type="term" value="F:receptor ligand activity"/>
    <property type="evidence" value="ECO:0000318"/>
    <property type="project" value="GO_Central"/>
</dbReference>
<organism evidence="6 7">
    <name type="scientific">Pristionchus pacificus</name>
    <name type="common">Parasitic nematode worm</name>
    <dbReference type="NCBI Taxonomy" id="54126"/>
    <lineage>
        <taxon>Eukaryota</taxon>
        <taxon>Metazoa</taxon>
        <taxon>Ecdysozoa</taxon>
        <taxon>Nematoda</taxon>
        <taxon>Chromadorea</taxon>
        <taxon>Rhabditida</taxon>
        <taxon>Rhabditina</taxon>
        <taxon>Diplogasteromorpha</taxon>
        <taxon>Diplogasteroidea</taxon>
        <taxon>Neodiplogasteridae</taxon>
        <taxon>Pristionchus</taxon>
    </lineage>
</organism>
<dbReference type="Proteomes" id="UP000005239">
    <property type="component" value="Unassembled WGS sequence"/>
</dbReference>
<dbReference type="Pfam" id="PF03045">
    <property type="entry name" value="DAN"/>
    <property type="match status" value="1"/>
</dbReference>
<reference evidence="6" key="2">
    <citation type="submission" date="2022-06" db="UniProtKB">
        <authorList>
            <consortium name="EnsemblMetazoa"/>
        </authorList>
    </citation>
    <scope>IDENTIFICATION</scope>
    <source>
        <strain evidence="6">PS312</strain>
    </source>
</reference>
<dbReference type="GO" id="GO:0005615">
    <property type="term" value="C:extracellular space"/>
    <property type="evidence" value="ECO:0000318"/>
    <property type="project" value="GO_Central"/>
</dbReference>
<dbReference type="PANTHER" id="PTHR15283">
    <property type="entry name" value="GREMLIN 1"/>
    <property type="match status" value="1"/>
</dbReference>
<keyword evidence="2" id="KW-0964">Secreted</keyword>
<evidence type="ECO:0000256" key="3">
    <source>
        <dbReference type="ARBA" id="ARBA00022729"/>
    </source>
</evidence>
<dbReference type="AlphaFoldDB" id="A0A2A6C107"/>
<evidence type="ECO:0000256" key="4">
    <source>
        <dbReference type="ARBA" id="ARBA00023157"/>
    </source>
</evidence>
<evidence type="ECO:0000313" key="6">
    <source>
        <dbReference type="EnsemblMetazoa" id="PPA26951.1"/>
    </source>
</evidence>
<dbReference type="GO" id="GO:0036122">
    <property type="term" value="F:BMP binding"/>
    <property type="evidence" value="ECO:0000318"/>
    <property type="project" value="GO_Central"/>
</dbReference>
<keyword evidence="7" id="KW-1185">Reference proteome</keyword>
<feature type="compositionally biased region" description="Basic residues" evidence="5">
    <location>
        <begin position="124"/>
        <end position="138"/>
    </location>
</feature>
<comment type="subcellular location">
    <subcellularLocation>
        <location evidence="1">Secreted</location>
    </subcellularLocation>
</comment>
<reference evidence="7" key="1">
    <citation type="journal article" date="2008" name="Nat. Genet.">
        <title>The Pristionchus pacificus genome provides a unique perspective on nematode lifestyle and parasitism.</title>
        <authorList>
            <person name="Dieterich C."/>
            <person name="Clifton S.W."/>
            <person name="Schuster L.N."/>
            <person name="Chinwalla A."/>
            <person name="Delehaunty K."/>
            <person name="Dinkelacker I."/>
            <person name="Fulton L."/>
            <person name="Fulton R."/>
            <person name="Godfrey J."/>
            <person name="Minx P."/>
            <person name="Mitreva M."/>
            <person name="Roeseler W."/>
            <person name="Tian H."/>
            <person name="Witte H."/>
            <person name="Yang S.P."/>
            <person name="Wilson R.K."/>
            <person name="Sommer R.J."/>
        </authorList>
    </citation>
    <scope>NUCLEOTIDE SEQUENCE [LARGE SCALE GENOMIC DNA]</scope>
    <source>
        <strain evidence="7">PS312</strain>
    </source>
</reference>
<evidence type="ECO:0000256" key="1">
    <source>
        <dbReference type="ARBA" id="ARBA00004613"/>
    </source>
</evidence>
<accession>A0A2A6C107</accession>
<dbReference type="InterPro" id="IPR029034">
    <property type="entry name" value="Cystine-knot_cytokine"/>
</dbReference>
<accession>A0A8R1YIZ2</accession>
<keyword evidence="3" id="KW-0732">Signal</keyword>
<dbReference type="SMART" id="SM00041">
    <property type="entry name" value="CT"/>
    <property type="match status" value="1"/>
</dbReference>
<dbReference type="Gene3D" id="2.10.90.10">
    <property type="entry name" value="Cystine-knot cytokines"/>
    <property type="match status" value="1"/>
</dbReference>
<evidence type="ECO:0000256" key="2">
    <source>
        <dbReference type="ARBA" id="ARBA00022525"/>
    </source>
</evidence>
<evidence type="ECO:0000256" key="5">
    <source>
        <dbReference type="SAM" id="MobiDB-lite"/>
    </source>
</evidence>
<gene>
    <name evidence="6" type="primary">WBGene00116505</name>
</gene>
<dbReference type="InterPro" id="IPR006207">
    <property type="entry name" value="Cys_knot_C"/>
</dbReference>
<protein>
    <submittedName>
        <fullName evidence="6">Bursicon</fullName>
    </submittedName>
</protein>
<proteinExistence type="predicted"/>
<dbReference type="EnsemblMetazoa" id="PPA26951.1">
    <property type="protein sequence ID" value="PPA26951.1"/>
    <property type="gene ID" value="WBGene00116505"/>
</dbReference>
<dbReference type="PANTHER" id="PTHR15283:SF4">
    <property type="entry name" value="BURSICON"/>
    <property type="match status" value="1"/>
</dbReference>
<sequence length="276" mass="31069">MRSASLVACPQYYDISGLRPLSSRPASLSIALQTFSTFRGMRGCIPRLLLLLLFAVVAVARPSIENNSDEDRSEIDNSVAKSRRHKSVSAQIHYRSSMNKDEFAKQSKIAFESLQATSDDENKRIRHERRQRKGRRKDMTKYPLVTLPPVETVDEQGREIAEGWQSALGRTYQDFKGGGGESCQAHPFKQSIKHPGCLTKVVVNRFCVGVCSSIYIPRMRSKKLKAHFESNSKCAPSEVDRMRIALECPGQEQPTQEKVITIVRECKCQAVNVGMF</sequence>
<feature type="region of interest" description="Disordered" evidence="5">
    <location>
        <begin position="66"/>
        <end position="91"/>
    </location>
</feature>
<dbReference type="InterPro" id="IPR004133">
    <property type="entry name" value="DAN_dom"/>
</dbReference>
<feature type="region of interest" description="Disordered" evidence="5">
    <location>
        <begin position="119"/>
        <end position="138"/>
    </location>
</feature>
<name>A0A2A6C107_PRIPA</name>
<evidence type="ECO:0000313" key="7">
    <source>
        <dbReference type="Proteomes" id="UP000005239"/>
    </source>
</evidence>